<feature type="region of interest" description="Disordered" evidence="1">
    <location>
        <begin position="1"/>
        <end position="47"/>
    </location>
</feature>
<dbReference type="PROSITE" id="PS50011">
    <property type="entry name" value="PROTEIN_KINASE_DOM"/>
    <property type="match status" value="1"/>
</dbReference>
<sequence length="548" mass="54891">MTVGEPVEETGSTRDGDLDPELGAESVDTVTSGGGLDEPDTEATDLTPLVGGAADDAVRGVDEILGREVRLVTLPPVSGEVLSERIEQVRHLARLHHPHLLEVYDVDGLAPDTEGTLVLENVSGEPLPLVLREGPIDDADLARMGAQLASALSHAHAHHVHHGAIGPSSVLVDRRRSAAWLVGLTASLTGPLPVIDPEAAATPDDEAAQRAADVRALARTLADVATLGAATGDDPEAVTLPATRGERVSPLLALLRDVDTALPPSAAALSERLVRLGRDETADTDDAESSRLVPVVASWTDTSAAADATAAVVAAGPAVRARGANGITPFGIVAGPTRRARRAGVLGAATATLALASGLVIYAGEAHVVRQTPQAEVGTALPVTAAAPPVLPGLPAQPASADTSGSSGSTGTDDDETPVAPPSLVGSRSAGTATSAPVRVAPPVPVPAESTVPVTPVEPTTKPVEPTTQPTTKPPESTTKPTTKPSQPGPPPSSSSQPPAGTTTTVPPVTTTTPPPATTTTPPAATTTTTTTTAPGAPAAVLAAGLPG</sequence>
<evidence type="ECO:0000259" key="2">
    <source>
        <dbReference type="PROSITE" id="PS50011"/>
    </source>
</evidence>
<keyword evidence="4" id="KW-1185">Reference proteome</keyword>
<feature type="compositionally biased region" description="Low complexity" evidence="1">
    <location>
        <begin position="494"/>
        <end position="548"/>
    </location>
</feature>
<gene>
    <name evidence="3" type="ORF">ACFPBZ_27990</name>
</gene>
<dbReference type="Gene3D" id="1.10.510.10">
    <property type="entry name" value="Transferase(Phosphotransferase) domain 1"/>
    <property type="match status" value="1"/>
</dbReference>
<accession>A0ABV9YVE1</accession>
<proteinExistence type="predicted"/>
<feature type="domain" description="Protein kinase" evidence="2">
    <location>
        <begin position="44"/>
        <end position="296"/>
    </location>
</feature>
<evidence type="ECO:0000313" key="4">
    <source>
        <dbReference type="Proteomes" id="UP001595947"/>
    </source>
</evidence>
<dbReference type="Proteomes" id="UP001595947">
    <property type="component" value="Unassembled WGS sequence"/>
</dbReference>
<comment type="caution">
    <text evidence="3">The sequence shown here is derived from an EMBL/GenBank/DDBJ whole genome shotgun (WGS) entry which is preliminary data.</text>
</comment>
<dbReference type="InterPro" id="IPR011009">
    <property type="entry name" value="Kinase-like_dom_sf"/>
</dbReference>
<evidence type="ECO:0000313" key="3">
    <source>
        <dbReference type="EMBL" id="MFC5066079.1"/>
    </source>
</evidence>
<dbReference type="EMBL" id="JBHSIV010000056">
    <property type="protein sequence ID" value="MFC5066079.1"/>
    <property type="molecule type" value="Genomic_DNA"/>
</dbReference>
<organism evidence="3 4">
    <name type="scientific">Actinomycetospora atypica</name>
    <dbReference type="NCBI Taxonomy" id="1290095"/>
    <lineage>
        <taxon>Bacteria</taxon>
        <taxon>Bacillati</taxon>
        <taxon>Actinomycetota</taxon>
        <taxon>Actinomycetes</taxon>
        <taxon>Pseudonocardiales</taxon>
        <taxon>Pseudonocardiaceae</taxon>
        <taxon>Actinomycetospora</taxon>
    </lineage>
</organism>
<protein>
    <recommendedName>
        <fullName evidence="2">Protein kinase domain-containing protein</fullName>
    </recommendedName>
</protein>
<evidence type="ECO:0000256" key="1">
    <source>
        <dbReference type="SAM" id="MobiDB-lite"/>
    </source>
</evidence>
<feature type="region of interest" description="Disordered" evidence="1">
    <location>
        <begin position="388"/>
        <end position="548"/>
    </location>
</feature>
<dbReference type="PRINTS" id="PR01217">
    <property type="entry name" value="PRICHEXTENSN"/>
</dbReference>
<dbReference type="Gene3D" id="3.30.200.20">
    <property type="entry name" value="Phosphorylase Kinase, domain 1"/>
    <property type="match status" value="1"/>
</dbReference>
<dbReference type="InterPro" id="IPR000719">
    <property type="entry name" value="Prot_kinase_dom"/>
</dbReference>
<dbReference type="SUPFAM" id="SSF56112">
    <property type="entry name" value="Protein kinase-like (PK-like)"/>
    <property type="match status" value="1"/>
</dbReference>
<dbReference type="RefSeq" id="WP_378039393.1">
    <property type="nucleotide sequence ID" value="NZ_JBHSIV010000056.1"/>
</dbReference>
<name>A0ABV9YVE1_9PSEU</name>
<reference evidence="4" key="1">
    <citation type="journal article" date="2019" name="Int. J. Syst. Evol. Microbiol.">
        <title>The Global Catalogue of Microorganisms (GCM) 10K type strain sequencing project: providing services to taxonomists for standard genome sequencing and annotation.</title>
        <authorList>
            <consortium name="The Broad Institute Genomics Platform"/>
            <consortium name="The Broad Institute Genome Sequencing Center for Infectious Disease"/>
            <person name="Wu L."/>
            <person name="Ma J."/>
        </authorList>
    </citation>
    <scope>NUCLEOTIDE SEQUENCE [LARGE SCALE GENOMIC DNA]</scope>
    <source>
        <strain evidence="4">CGMCC 4.7093</strain>
    </source>
</reference>
<feature type="compositionally biased region" description="Low complexity" evidence="1">
    <location>
        <begin position="388"/>
        <end position="411"/>
    </location>
</feature>
<feature type="compositionally biased region" description="Low complexity" evidence="1">
    <location>
        <begin position="447"/>
        <end position="486"/>
    </location>
</feature>